<dbReference type="CDD" id="cd17505">
    <property type="entry name" value="Ubl_SAMP1_like"/>
    <property type="match status" value="1"/>
</dbReference>
<dbReference type="PANTHER" id="PTHR38031:SF1">
    <property type="entry name" value="SULFUR CARRIER PROTEIN CYSO"/>
    <property type="match status" value="1"/>
</dbReference>
<dbReference type="PANTHER" id="PTHR38031">
    <property type="entry name" value="SULFUR CARRIER PROTEIN SLR0821-RELATED"/>
    <property type="match status" value="1"/>
</dbReference>
<proteinExistence type="predicted"/>
<evidence type="ECO:0000313" key="2">
    <source>
        <dbReference type="EMBL" id="MBP2018908.1"/>
    </source>
</evidence>
<name>A0ABS4JTQ3_9FIRM</name>
<reference evidence="2 3" key="1">
    <citation type="submission" date="2021-03" db="EMBL/GenBank/DDBJ databases">
        <title>Genomic Encyclopedia of Type Strains, Phase IV (KMG-IV): sequencing the most valuable type-strain genomes for metagenomic binning, comparative biology and taxonomic classification.</title>
        <authorList>
            <person name="Goeker M."/>
        </authorList>
    </citation>
    <scope>NUCLEOTIDE SEQUENCE [LARGE SCALE GENOMIC DNA]</scope>
    <source>
        <strain evidence="2 3">DSM 27138</strain>
    </source>
</reference>
<evidence type="ECO:0000256" key="1">
    <source>
        <dbReference type="SAM" id="MobiDB-lite"/>
    </source>
</evidence>
<dbReference type="SUPFAM" id="SSF54285">
    <property type="entry name" value="MoaD/ThiS"/>
    <property type="match status" value="1"/>
</dbReference>
<feature type="region of interest" description="Disordered" evidence="1">
    <location>
        <begin position="70"/>
        <end position="92"/>
    </location>
</feature>
<dbReference type="Proteomes" id="UP001519289">
    <property type="component" value="Unassembled WGS sequence"/>
</dbReference>
<dbReference type="Pfam" id="PF02597">
    <property type="entry name" value="ThiS"/>
    <property type="match status" value="1"/>
</dbReference>
<dbReference type="InterPro" id="IPR016155">
    <property type="entry name" value="Mopterin_synth/thiamin_S_b"/>
</dbReference>
<evidence type="ECO:0000313" key="3">
    <source>
        <dbReference type="Proteomes" id="UP001519289"/>
    </source>
</evidence>
<dbReference type="NCBIfam" id="NF041918">
    <property type="entry name" value="SAMP1"/>
    <property type="match status" value="1"/>
</dbReference>
<gene>
    <name evidence="2" type="ORF">J2Z79_002323</name>
</gene>
<keyword evidence="3" id="KW-1185">Reference proteome</keyword>
<dbReference type="Gene3D" id="3.10.20.30">
    <property type="match status" value="1"/>
</dbReference>
<dbReference type="InterPro" id="IPR052045">
    <property type="entry name" value="Sulfur_Carrier/Prot_Modifier"/>
</dbReference>
<dbReference type="InterPro" id="IPR054834">
    <property type="entry name" value="SAMP1_3"/>
</dbReference>
<accession>A0ABS4JTQ3</accession>
<dbReference type="InterPro" id="IPR010038">
    <property type="entry name" value="MoaD_arc-typ"/>
</dbReference>
<organism evidence="2 3">
    <name type="scientific">Symbiobacterium terraclitae</name>
    <dbReference type="NCBI Taxonomy" id="557451"/>
    <lineage>
        <taxon>Bacteria</taxon>
        <taxon>Bacillati</taxon>
        <taxon>Bacillota</taxon>
        <taxon>Clostridia</taxon>
        <taxon>Eubacteriales</taxon>
        <taxon>Symbiobacteriaceae</taxon>
        <taxon>Symbiobacterium</taxon>
    </lineage>
</organism>
<dbReference type="InterPro" id="IPR012675">
    <property type="entry name" value="Beta-grasp_dom_sf"/>
</dbReference>
<dbReference type="InterPro" id="IPR003749">
    <property type="entry name" value="ThiS/MoaD-like"/>
</dbReference>
<dbReference type="RefSeq" id="WP_209467032.1">
    <property type="nucleotide sequence ID" value="NZ_JAGGLG010000019.1"/>
</dbReference>
<sequence length="92" mass="10192">MRIRLYGLLRDAADRRTAVEMDVCEGETVGSLLERLVAQYPRMRPLLFARPGVLLPHVMLVVNGRDVRDGRGLDTPITPEDDMAMFPPSAGG</sequence>
<dbReference type="EMBL" id="JAGGLG010000019">
    <property type="protein sequence ID" value="MBP2018908.1"/>
    <property type="molecule type" value="Genomic_DNA"/>
</dbReference>
<comment type="caution">
    <text evidence="2">The sequence shown here is derived from an EMBL/GenBank/DDBJ whole genome shotgun (WGS) entry which is preliminary data.</text>
</comment>
<dbReference type="NCBIfam" id="TIGR01687">
    <property type="entry name" value="moaD_arch"/>
    <property type="match status" value="1"/>
</dbReference>
<protein>
    <submittedName>
        <fullName evidence="2">Molybdopterin synthase sulfur carrier subunit</fullName>
    </submittedName>
</protein>